<dbReference type="AlphaFoldDB" id="A0A6A4T278"/>
<sequence>MKAAAVIQGNVMSEAHCNGEARPGADSGRPPRRLVLSTIPPSSVERRHEDKESVKSSPSDVVEDPHEEDSSEENLETAFDCKVEETRGKQISTVTFVPRQDEAAVSDEVSRRV</sequence>
<dbReference type="EMBL" id="VEVO01000007">
    <property type="protein sequence ID" value="KAF0040177.1"/>
    <property type="molecule type" value="Genomic_DNA"/>
</dbReference>
<accession>A0A6A4T278</accession>
<evidence type="ECO:0000313" key="3">
    <source>
        <dbReference type="Proteomes" id="UP000438429"/>
    </source>
</evidence>
<organism evidence="2 3">
    <name type="scientific">Scophthalmus maximus</name>
    <name type="common">Turbot</name>
    <name type="synonym">Psetta maxima</name>
    <dbReference type="NCBI Taxonomy" id="52904"/>
    <lineage>
        <taxon>Eukaryota</taxon>
        <taxon>Metazoa</taxon>
        <taxon>Chordata</taxon>
        <taxon>Craniata</taxon>
        <taxon>Vertebrata</taxon>
        <taxon>Euteleostomi</taxon>
        <taxon>Actinopterygii</taxon>
        <taxon>Neopterygii</taxon>
        <taxon>Teleostei</taxon>
        <taxon>Neoteleostei</taxon>
        <taxon>Acanthomorphata</taxon>
        <taxon>Carangaria</taxon>
        <taxon>Pleuronectiformes</taxon>
        <taxon>Pleuronectoidei</taxon>
        <taxon>Scophthalmidae</taxon>
        <taxon>Scophthalmus</taxon>
    </lineage>
</organism>
<evidence type="ECO:0000313" key="2">
    <source>
        <dbReference type="EMBL" id="KAF0040177.1"/>
    </source>
</evidence>
<feature type="region of interest" description="Disordered" evidence="1">
    <location>
        <begin position="1"/>
        <end position="82"/>
    </location>
</feature>
<comment type="caution">
    <text evidence="2">The sequence shown here is derived from an EMBL/GenBank/DDBJ whole genome shotgun (WGS) entry which is preliminary data.</text>
</comment>
<gene>
    <name evidence="2" type="ORF">F2P81_008412</name>
</gene>
<proteinExistence type="predicted"/>
<feature type="compositionally biased region" description="Basic and acidic residues" evidence="1">
    <location>
        <begin position="44"/>
        <end position="54"/>
    </location>
</feature>
<dbReference type="Proteomes" id="UP000438429">
    <property type="component" value="Unassembled WGS sequence"/>
</dbReference>
<feature type="compositionally biased region" description="Acidic residues" evidence="1">
    <location>
        <begin position="61"/>
        <end position="75"/>
    </location>
</feature>
<protein>
    <submittedName>
        <fullName evidence="2">Uncharacterized protein</fullName>
    </submittedName>
</protein>
<name>A0A6A4T278_SCOMX</name>
<reference evidence="2 3" key="1">
    <citation type="submission" date="2019-06" db="EMBL/GenBank/DDBJ databases">
        <title>Draft genomes of female and male turbot (Scophthalmus maximus).</title>
        <authorList>
            <person name="Xu H."/>
            <person name="Xu X.-W."/>
            <person name="Shao C."/>
            <person name="Chen S."/>
        </authorList>
    </citation>
    <scope>NUCLEOTIDE SEQUENCE [LARGE SCALE GENOMIC DNA]</scope>
    <source>
        <strain evidence="2">Ysfricsl-2016a</strain>
        <tissue evidence="2">Blood</tissue>
    </source>
</reference>
<evidence type="ECO:0000256" key="1">
    <source>
        <dbReference type="SAM" id="MobiDB-lite"/>
    </source>
</evidence>